<dbReference type="InterPro" id="IPR050490">
    <property type="entry name" value="Bact_solute-bd_prot1"/>
</dbReference>
<dbReference type="Gene3D" id="3.40.190.10">
    <property type="entry name" value="Periplasmic binding protein-like II"/>
    <property type="match status" value="1"/>
</dbReference>
<dbReference type="PANTHER" id="PTHR43649">
    <property type="entry name" value="ARABINOSE-BINDING PROTEIN-RELATED"/>
    <property type="match status" value="1"/>
</dbReference>
<dbReference type="AlphaFoldDB" id="A0A7W7FU13"/>
<dbReference type="SUPFAM" id="SSF53850">
    <property type="entry name" value="Periplasmic binding protein-like II"/>
    <property type="match status" value="1"/>
</dbReference>
<accession>A0A7W7FU13</accession>
<feature type="chain" id="PRO_5031355958" evidence="1">
    <location>
        <begin position="26"/>
        <end position="431"/>
    </location>
</feature>
<proteinExistence type="predicted"/>
<name>A0A7W7FU13_9PSEU</name>
<dbReference type="PANTHER" id="PTHR43649:SF12">
    <property type="entry name" value="DIACETYLCHITOBIOSE BINDING PROTEIN DASA"/>
    <property type="match status" value="1"/>
</dbReference>
<protein>
    <submittedName>
        <fullName evidence="2">Raffinose/stachyose/melibiose transport system substrate-binding protein</fullName>
    </submittedName>
</protein>
<evidence type="ECO:0000313" key="3">
    <source>
        <dbReference type="Proteomes" id="UP000533598"/>
    </source>
</evidence>
<dbReference type="EMBL" id="JACHMH010000001">
    <property type="protein sequence ID" value="MBB4677782.1"/>
    <property type="molecule type" value="Genomic_DNA"/>
</dbReference>
<comment type="caution">
    <text evidence="2">The sequence shown here is derived from an EMBL/GenBank/DDBJ whole genome shotgun (WGS) entry which is preliminary data.</text>
</comment>
<keyword evidence="1" id="KW-0732">Signal</keyword>
<evidence type="ECO:0000313" key="2">
    <source>
        <dbReference type="EMBL" id="MBB4677782.1"/>
    </source>
</evidence>
<dbReference type="Proteomes" id="UP000533598">
    <property type="component" value="Unassembled WGS sequence"/>
</dbReference>
<sequence>MILSKKARRGLSVLLAAGLGLTAAACGSGGAGGDDKALTYWSMWKENEPQAQVLKEAAAAFKASTGIEVKIDWQGREVLKKVVPALRSGDLPDLVDQDENQIRATLVTSDAHRDLSGLYGGTVSSGGKLSEVVPDRYLANAKKDGKPFMLPYTVVAYGLFYNGATLPEVASKPVTQWNDFTQLLAKRKSEGKAPLALDGDIADYNAYWTIAVLQGALGPGKVSQLARDEAGTAWNIPAVKSALGEVRKLVQSGYFIPGYDGSKFPAVQEKWAQGQADFVNVGSWVPSEVGKKAAPGFQFKFLPTPAISGKVNVPTSTIGFAIPQRAKQPGNAEKFIAFFLGDEHLGKISSVAKNLTPNAKLTAPPELTDVGKALAEAELARPLDGVDADYPGYNTEVFNPVNDRLIKGKIDIDEFLTDLAAAQANYWKKKR</sequence>
<organism evidence="2 3">
    <name type="scientific">Crossiella cryophila</name>
    <dbReference type="NCBI Taxonomy" id="43355"/>
    <lineage>
        <taxon>Bacteria</taxon>
        <taxon>Bacillati</taxon>
        <taxon>Actinomycetota</taxon>
        <taxon>Actinomycetes</taxon>
        <taxon>Pseudonocardiales</taxon>
        <taxon>Pseudonocardiaceae</taxon>
        <taxon>Crossiella</taxon>
    </lineage>
</organism>
<dbReference type="PROSITE" id="PS51257">
    <property type="entry name" value="PROKAR_LIPOPROTEIN"/>
    <property type="match status" value="1"/>
</dbReference>
<dbReference type="RefSeq" id="WP_185003688.1">
    <property type="nucleotide sequence ID" value="NZ_BAAAUI010000002.1"/>
</dbReference>
<keyword evidence="3" id="KW-1185">Reference proteome</keyword>
<reference evidence="2 3" key="1">
    <citation type="submission" date="2020-08" db="EMBL/GenBank/DDBJ databases">
        <title>Sequencing the genomes of 1000 actinobacteria strains.</title>
        <authorList>
            <person name="Klenk H.-P."/>
        </authorList>
    </citation>
    <scope>NUCLEOTIDE SEQUENCE [LARGE SCALE GENOMIC DNA]</scope>
    <source>
        <strain evidence="2 3">DSM 44230</strain>
    </source>
</reference>
<feature type="signal peptide" evidence="1">
    <location>
        <begin position="1"/>
        <end position="25"/>
    </location>
</feature>
<gene>
    <name evidence="2" type="ORF">HNR67_003900</name>
</gene>
<evidence type="ECO:0000256" key="1">
    <source>
        <dbReference type="SAM" id="SignalP"/>
    </source>
</evidence>